<gene>
    <name evidence="1" type="ORF">AFUB_097640</name>
</gene>
<organism evidence="1 2">
    <name type="scientific">Aspergillus fumigatus (strain CBS 144.89 / FGSC A1163 / CEA10)</name>
    <name type="common">Neosartorya fumigata</name>
    <dbReference type="NCBI Taxonomy" id="451804"/>
    <lineage>
        <taxon>Eukaryota</taxon>
        <taxon>Fungi</taxon>
        <taxon>Dikarya</taxon>
        <taxon>Ascomycota</taxon>
        <taxon>Pezizomycotina</taxon>
        <taxon>Eurotiomycetes</taxon>
        <taxon>Eurotiomycetidae</taxon>
        <taxon>Eurotiales</taxon>
        <taxon>Aspergillaceae</taxon>
        <taxon>Aspergillus</taxon>
        <taxon>Aspergillus subgen. Fumigati</taxon>
    </lineage>
</organism>
<keyword evidence="2" id="KW-1185">Reference proteome</keyword>
<dbReference type="GO" id="GO:0051118">
    <property type="term" value="F:glucan endo-1,3-alpha-glucosidase activity"/>
    <property type="evidence" value="ECO:0007669"/>
    <property type="project" value="InterPro"/>
</dbReference>
<reference evidence="1 2" key="1">
    <citation type="journal article" date="2008" name="PLoS Genet.">
        <title>Genomic islands in the pathogenic filamentous fungus Aspergillus fumigatus.</title>
        <authorList>
            <person name="Fedorova N.D."/>
            <person name="Khaldi N."/>
            <person name="Joardar V.S."/>
            <person name="Maiti R."/>
            <person name="Amedeo P."/>
            <person name="Anderson M.J."/>
            <person name="Crabtree J."/>
            <person name="Silva J.C."/>
            <person name="Badger J.H."/>
            <person name="Albarraq A."/>
            <person name="Angiuoli S."/>
            <person name="Bussey H."/>
            <person name="Bowyer P."/>
            <person name="Cotty P.J."/>
            <person name="Dyer P.S."/>
            <person name="Egan A."/>
            <person name="Galens K."/>
            <person name="Fraser-Liggett C.M."/>
            <person name="Haas B.J."/>
            <person name="Inman J.M."/>
            <person name="Kent R."/>
            <person name="Lemieux S."/>
            <person name="Malavazi I."/>
            <person name="Orvis J."/>
            <person name="Roemer T."/>
            <person name="Ronning C.M."/>
            <person name="Sundaram J.P."/>
            <person name="Sutton G."/>
            <person name="Turner G."/>
            <person name="Venter J.C."/>
            <person name="White O.R."/>
            <person name="Whitty B.R."/>
            <person name="Youngman P."/>
            <person name="Wolfe K.H."/>
            <person name="Goldman G.H."/>
            <person name="Wortman J.R."/>
            <person name="Jiang B."/>
            <person name="Denning D.W."/>
            <person name="Nierman W.C."/>
        </authorList>
    </citation>
    <scope>NUCLEOTIDE SEQUENCE [LARGE SCALE GENOMIC DNA]</scope>
    <source>
        <strain evidence="2">CBS 144.89 / FGSC A1163 / CEA10</strain>
    </source>
</reference>
<dbReference type="EMBL" id="DS499602">
    <property type="protein sequence ID" value="EDP47913.1"/>
    <property type="molecule type" value="Genomic_DNA"/>
</dbReference>
<dbReference type="InterPro" id="IPR005197">
    <property type="entry name" value="Glyco_hydro_71"/>
</dbReference>
<dbReference type="OrthoDB" id="1046782at2759"/>
<evidence type="ECO:0000313" key="2">
    <source>
        <dbReference type="Proteomes" id="UP000001699"/>
    </source>
</evidence>
<sequence length="158" mass="17102">MPHDGWRTLLPFIIGTYKRGHAEVKQESLVAWYRTTPGSACGTGGTSANTQSHAQIEFSPLEVVADRIFYSALLTEYATPEVIIGSTTQKGTWRNLPASGRGIYHGSAPFNGAKGDVEVTLWREGNRILTLKGKGISGSCYNGVQNWNAWVGSTQSPS</sequence>
<dbReference type="AlphaFoldDB" id="B0YE29"/>
<evidence type="ECO:0000313" key="1">
    <source>
        <dbReference type="EMBL" id="EDP47913.1"/>
    </source>
</evidence>
<proteinExistence type="predicted"/>
<dbReference type="Proteomes" id="UP000001699">
    <property type="component" value="Unassembled WGS sequence"/>
</dbReference>
<dbReference type="VEuPathDB" id="FungiDB:AFUB_097640"/>
<accession>B0YE29</accession>
<dbReference type="HOGENOM" id="CLU_1668977_0_0_1"/>
<protein>
    <submittedName>
        <fullName evidence="1">Uncharacterized protein</fullName>
    </submittedName>
</protein>
<name>B0YE29_ASPFC</name>
<dbReference type="Pfam" id="PF03659">
    <property type="entry name" value="Glyco_hydro_71"/>
    <property type="match status" value="1"/>
</dbReference>
<dbReference type="PhylomeDB" id="B0YE29"/>